<reference evidence="3 4" key="1">
    <citation type="submission" date="2007-07" db="EMBL/GenBank/DDBJ databases">
        <title>Annotation of Clostridium perfringens E str. JGS1987.</title>
        <authorList>
            <person name="Paulsen I."/>
            <person name="Sebastian Y."/>
        </authorList>
    </citation>
    <scope>NUCLEOTIDE SEQUENCE [LARGE SCALE GENOMIC DNA]</scope>
    <source>
        <strain evidence="4">E str. JGS1987</strain>
    </source>
</reference>
<name>B1BUC6_CLOPF</name>
<protein>
    <submittedName>
        <fullName evidence="3">PemK family of DNA-binding protein</fullName>
    </submittedName>
</protein>
<comment type="similarity">
    <text evidence="1">Belongs to the PemK/MazF family.</text>
</comment>
<evidence type="ECO:0000313" key="4">
    <source>
        <dbReference type="Proteomes" id="UP000005337"/>
    </source>
</evidence>
<dbReference type="Pfam" id="PF02452">
    <property type="entry name" value="PemK_toxin"/>
    <property type="match status" value="1"/>
</dbReference>
<dbReference type="AlphaFoldDB" id="B1BUC6"/>
<dbReference type="SUPFAM" id="SSF50118">
    <property type="entry name" value="Cell growth inhibitor/plasmid maintenance toxic component"/>
    <property type="match status" value="1"/>
</dbReference>
<dbReference type="EMBL" id="ABDW01000018">
    <property type="protein sequence ID" value="EDT14737.1"/>
    <property type="molecule type" value="Genomic_DNA"/>
</dbReference>
<evidence type="ECO:0000313" key="3">
    <source>
        <dbReference type="EMBL" id="EDT14737.1"/>
    </source>
</evidence>
<proteinExistence type="inferred from homology"/>
<dbReference type="RefSeq" id="WP_003464162.1">
    <property type="nucleotide sequence ID" value="NZ_ABDW01000018.1"/>
</dbReference>
<evidence type="ECO:0000256" key="2">
    <source>
        <dbReference type="ARBA" id="ARBA00022649"/>
    </source>
</evidence>
<accession>B1BUC6</accession>
<dbReference type="InterPro" id="IPR003477">
    <property type="entry name" value="PemK-like"/>
</dbReference>
<evidence type="ECO:0000256" key="1">
    <source>
        <dbReference type="ARBA" id="ARBA00007521"/>
    </source>
</evidence>
<keyword evidence="2" id="KW-1277">Toxin-antitoxin system</keyword>
<comment type="caution">
    <text evidence="3">The sequence shown here is derived from an EMBL/GenBank/DDBJ whole genome shotgun (WGS) entry which is preliminary data.</text>
</comment>
<dbReference type="Gene3D" id="2.30.30.110">
    <property type="match status" value="1"/>
</dbReference>
<gene>
    <name evidence="3" type="ORF">AC3_1403</name>
</gene>
<keyword evidence="3" id="KW-0238">DNA-binding</keyword>
<sequence>MGNSMIKEIDIKNFTKCKNCKKGDIFWHGQRDINPEITSIKVRPYIIIGRNNPKSKRILVSPVQKIDSYIENGKLKYPYHVALLQKDHKFLTKDSVVLLDQIYTISKEELYKENYMGTIKNLKDLDDAITYNFDLYESMLEGIKGLLSSYQSVHKEKYSRK</sequence>
<dbReference type="GO" id="GO:0003677">
    <property type="term" value="F:DNA binding"/>
    <property type="evidence" value="ECO:0007669"/>
    <property type="project" value="UniProtKB-KW"/>
</dbReference>
<dbReference type="InterPro" id="IPR011067">
    <property type="entry name" value="Plasmid_toxin/cell-grow_inhib"/>
</dbReference>
<organism evidence="3 4">
    <name type="scientific">Clostridium perfringens E str. JGS1987</name>
    <dbReference type="NCBI Taxonomy" id="451755"/>
    <lineage>
        <taxon>Bacteria</taxon>
        <taxon>Bacillati</taxon>
        <taxon>Bacillota</taxon>
        <taxon>Clostridia</taxon>
        <taxon>Eubacteriales</taxon>
        <taxon>Clostridiaceae</taxon>
        <taxon>Clostridium</taxon>
    </lineage>
</organism>
<dbReference type="Proteomes" id="UP000005337">
    <property type="component" value="Unassembled WGS sequence"/>
</dbReference>